<keyword evidence="1" id="KW-0175">Coiled coil</keyword>
<feature type="compositionally biased region" description="Basic and acidic residues" evidence="2">
    <location>
        <begin position="193"/>
        <end position="206"/>
    </location>
</feature>
<feature type="region of interest" description="Disordered" evidence="2">
    <location>
        <begin position="189"/>
        <end position="209"/>
    </location>
</feature>
<protein>
    <submittedName>
        <fullName evidence="3">Uncharacterized protein</fullName>
    </submittedName>
</protein>
<name>A0A177WEM6_BATDL</name>
<gene>
    <name evidence="3" type="ORF">BDEG_22195</name>
</gene>
<dbReference type="AlphaFoldDB" id="A0A177WEM6"/>
<reference evidence="3 4" key="1">
    <citation type="submission" date="2006-10" db="EMBL/GenBank/DDBJ databases">
        <title>The Genome Sequence of Batrachochytrium dendrobatidis JEL423.</title>
        <authorList>
            <consortium name="The Broad Institute Genome Sequencing Platform"/>
            <person name="Birren B."/>
            <person name="Lander E."/>
            <person name="Galagan J."/>
            <person name="Cuomo C."/>
            <person name="Devon K."/>
            <person name="Jaffe D."/>
            <person name="Butler J."/>
            <person name="Alvarez P."/>
            <person name="Gnerre S."/>
            <person name="Grabherr M."/>
            <person name="Kleber M."/>
            <person name="Mauceli E."/>
            <person name="Brockman W."/>
            <person name="Young S."/>
            <person name="LaButti K."/>
            <person name="Sykes S."/>
            <person name="DeCaprio D."/>
            <person name="Crawford M."/>
            <person name="Koehrsen M."/>
            <person name="Engels R."/>
            <person name="Montgomery P."/>
            <person name="Pearson M."/>
            <person name="Howarth C."/>
            <person name="Larson L."/>
            <person name="White J."/>
            <person name="O'Leary S."/>
            <person name="Kodira C."/>
            <person name="Zeng Q."/>
            <person name="Yandava C."/>
            <person name="Alvarado L."/>
            <person name="Longcore J."/>
            <person name="James T."/>
        </authorList>
    </citation>
    <scope>NUCLEOTIDE SEQUENCE [LARGE SCALE GENOMIC DNA]</scope>
    <source>
        <strain evidence="3 4">JEL423</strain>
    </source>
</reference>
<evidence type="ECO:0000313" key="3">
    <source>
        <dbReference type="EMBL" id="OAJ38246.1"/>
    </source>
</evidence>
<feature type="coiled-coil region" evidence="1">
    <location>
        <begin position="34"/>
        <end position="61"/>
    </location>
</feature>
<proteinExistence type="predicted"/>
<sequence length="296" mass="32920">MVMMDMKGMSQPSYTLQDTIMDHQDQPQQPCRSSMEDSERIRILEEKLALLEQQLKLRAGESVAHSCDSDMLVEAELKNVSTVPPPPPPPPPQSHPFIPIRAPCTSTSTITSPESTFKATLAQSIAAVKLRPISTHAKKSSPTTTINISLPRGRTDVTLYPRTPQGTMKLMLDEMKGVQLKQLLPSQSPCKRSVGEHIDKSNDTRDPNQVNRIISDHQHLQNALKKKFRMMYTALRDDVEESKTGASENVVNSDLGVFPQMKMILNWSGDVPVQCGNGVDFILKNYICQPQLAGVF</sequence>
<evidence type="ECO:0000256" key="1">
    <source>
        <dbReference type="SAM" id="Coils"/>
    </source>
</evidence>
<organism evidence="3 4">
    <name type="scientific">Batrachochytrium dendrobatidis (strain JEL423)</name>
    <dbReference type="NCBI Taxonomy" id="403673"/>
    <lineage>
        <taxon>Eukaryota</taxon>
        <taxon>Fungi</taxon>
        <taxon>Fungi incertae sedis</taxon>
        <taxon>Chytridiomycota</taxon>
        <taxon>Chytridiomycota incertae sedis</taxon>
        <taxon>Chytridiomycetes</taxon>
        <taxon>Rhizophydiales</taxon>
        <taxon>Rhizophydiales incertae sedis</taxon>
        <taxon>Batrachochytrium</taxon>
    </lineage>
</organism>
<evidence type="ECO:0000256" key="2">
    <source>
        <dbReference type="SAM" id="MobiDB-lite"/>
    </source>
</evidence>
<dbReference type="EMBL" id="DS022301">
    <property type="protein sequence ID" value="OAJ38246.1"/>
    <property type="molecule type" value="Genomic_DNA"/>
</dbReference>
<dbReference type="Proteomes" id="UP000077115">
    <property type="component" value="Unassembled WGS sequence"/>
</dbReference>
<dbReference type="VEuPathDB" id="FungiDB:BDEG_22195"/>
<reference evidence="3 4" key="2">
    <citation type="submission" date="2016-05" db="EMBL/GenBank/DDBJ databases">
        <title>Lineage-specific infection strategies underlie the spectrum of fungal disease in amphibians.</title>
        <authorList>
            <person name="Cuomo C.A."/>
            <person name="Farrer R.A."/>
            <person name="James T."/>
            <person name="Longcore J."/>
            <person name="Birren B."/>
        </authorList>
    </citation>
    <scope>NUCLEOTIDE SEQUENCE [LARGE SCALE GENOMIC DNA]</scope>
    <source>
        <strain evidence="3 4">JEL423</strain>
    </source>
</reference>
<dbReference type="OrthoDB" id="10681386at2759"/>
<evidence type="ECO:0000313" key="4">
    <source>
        <dbReference type="Proteomes" id="UP000077115"/>
    </source>
</evidence>
<accession>A0A177WEM6</accession>